<protein>
    <recommendedName>
        <fullName evidence="9">Peptidase A1 domain-containing protein</fullName>
    </recommendedName>
</protein>
<evidence type="ECO:0000256" key="3">
    <source>
        <dbReference type="ARBA" id="ARBA00022729"/>
    </source>
</evidence>
<proteinExistence type="inferred from homology"/>
<dbReference type="EMBL" id="KZ305054">
    <property type="protein sequence ID" value="PIA34485.1"/>
    <property type="molecule type" value="Genomic_DNA"/>
</dbReference>
<evidence type="ECO:0000313" key="10">
    <source>
        <dbReference type="EMBL" id="PIA34485.1"/>
    </source>
</evidence>
<reference evidence="10 11" key="1">
    <citation type="submission" date="2017-09" db="EMBL/GenBank/DDBJ databases">
        <title>WGS assembly of Aquilegia coerulea Goldsmith.</title>
        <authorList>
            <person name="Hodges S."/>
            <person name="Kramer E."/>
            <person name="Nordborg M."/>
            <person name="Tomkins J."/>
            <person name="Borevitz J."/>
            <person name="Derieg N."/>
            <person name="Yan J."/>
            <person name="Mihaltcheva S."/>
            <person name="Hayes R.D."/>
            <person name="Rokhsar D."/>
        </authorList>
    </citation>
    <scope>NUCLEOTIDE SEQUENCE [LARGE SCALE GENOMIC DNA]</scope>
    <source>
        <strain evidence="11">cv. Goldsmith</strain>
    </source>
</reference>
<feature type="domain" description="Peptidase A1" evidence="9">
    <location>
        <begin position="136"/>
        <end position="469"/>
    </location>
</feature>
<evidence type="ECO:0000259" key="9">
    <source>
        <dbReference type="PROSITE" id="PS51767"/>
    </source>
</evidence>
<evidence type="ECO:0000313" key="11">
    <source>
        <dbReference type="Proteomes" id="UP000230069"/>
    </source>
</evidence>
<keyword evidence="4" id="KW-0064">Aspartyl protease</keyword>
<dbReference type="InterPro" id="IPR001461">
    <property type="entry name" value="Aspartic_peptidase_A1"/>
</dbReference>
<dbReference type="Pfam" id="PF14543">
    <property type="entry name" value="TAXi_N"/>
    <property type="match status" value="1"/>
</dbReference>
<evidence type="ECO:0000256" key="5">
    <source>
        <dbReference type="ARBA" id="ARBA00022801"/>
    </source>
</evidence>
<feature type="signal peptide" evidence="8">
    <location>
        <begin position="1"/>
        <end position="31"/>
    </location>
</feature>
<feature type="active site" evidence="7">
    <location>
        <position position="352"/>
    </location>
</feature>
<comment type="similarity">
    <text evidence="1">Belongs to the peptidase A1 family.</text>
</comment>
<dbReference type="OrthoDB" id="2747330at2759"/>
<dbReference type="InterPro" id="IPR032799">
    <property type="entry name" value="TAXi_C"/>
</dbReference>
<dbReference type="PANTHER" id="PTHR13683:SF750">
    <property type="entry name" value="ASPARTYL PROTEASE AED1"/>
    <property type="match status" value="1"/>
</dbReference>
<dbReference type="InterPro" id="IPR033121">
    <property type="entry name" value="PEPTIDASE_A1"/>
</dbReference>
<name>A0A2G5CT72_AQUCA</name>
<dbReference type="PANTHER" id="PTHR13683">
    <property type="entry name" value="ASPARTYL PROTEASES"/>
    <property type="match status" value="1"/>
</dbReference>
<dbReference type="FunFam" id="2.40.70.10:FF:000021">
    <property type="entry name" value="Aspartyl protease AED1"/>
    <property type="match status" value="1"/>
</dbReference>
<keyword evidence="11" id="KW-1185">Reference proteome</keyword>
<dbReference type="Proteomes" id="UP000230069">
    <property type="component" value="Unassembled WGS sequence"/>
</dbReference>
<dbReference type="SUPFAM" id="SSF50630">
    <property type="entry name" value="Acid proteases"/>
    <property type="match status" value="1"/>
</dbReference>
<dbReference type="GO" id="GO:0004190">
    <property type="term" value="F:aspartic-type endopeptidase activity"/>
    <property type="evidence" value="ECO:0007669"/>
    <property type="project" value="UniProtKB-KW"/>
</dbReference>
<sequence length="474" mass="50092">MASSQTSIFHNIFFFFFTLLLLLSCLNKSYGREEIFANHLHHHVIAIKSLLPATTCSKVSTRGIKGSPSMLPLYNKMSPCSPLSNKDTLNYTQFLIQDQSRVHSIHSRISRGGSFIGPQQAKLPANSGSSLGTGNFYVTVGFGTPKSELPVIFDTGSDLTWIQCKPCVGGCYAQRDPIFDPSKSSTYSNISCSSPSCSQLSSGTGNSPRCSGSACVYGIEYGDQSYSVGIFGTETLTVSPYDVFPNFQFGCGQNNDGLFGQVAGLIGLGRDKISFVSQTAPKYKKLFSYCIPSKSSGFLAFGVTSSVAQFTPLVTDSRGPSFYFLSLQGISVGATKLAISPSVFSVGGTIIDSGTVITRLPPSAYSALSTAFRKAMSSYPSAPALSILDTCYDFTGLQTVTVPKITLHFAGGTDLNVAQSGLLFATKTSQVCLAFAGNTDAGDVAIIGNKQQQTLAVIYDVAGGKLGFGPGGCS</sequence>
<dbReference type="InterPro" id="IPR032861">
    <property type="entry name" value="TAXi_N"/>
</dbReference>
<dbReference type="Gene3D" id="2.40.70.10">
    <property type="entry name" value="Acid Proteases"/>
    <property type="match status" value="2"/>
</dbReference>
<dbReference type="CDD" id="cd05472">
    <property type="entry name" value="cnd41_like"/>
    <property type="match status" value="1"/>
</dbReference>
<dbReference type="STRING" id="218851.A0A2G5CT72"/>
<dbReference type="AlphaFoldDB" id="A0A2G5CT72"/>
<organism evidence="10 11">
    <name type="scientific">Aquilegia coerulea</name>
    <name type="common">Rocky mountain columbine</name>
    <dbReference type="NCBI Taxonomy" id="218851"/>
    <lineage>
        <taxon>Eukaryota</taxon>
        <taxon>Viridiplantae</taxon>
        <taxon>Streptophyta</taxon>
        <taxon>Embryophyta</taxon>
        <taxon>Tracheophyta</taxon>
        <taxon>Spermatophyta</taxon>
        <taxon>Magnoliopsida</taxon>
        <taxon>Ranunculales</taxon>
        <taxon>Ranunculaceae</taxon>
        <taxon>Thalictroideae</taxon>
        <taxon>Aquilegia</taxon>
    </lineage>
</organism>
<evidence type="ECO:0000256" key="2">
    <source>
        <dbReference type="ARBA" id="ARBA00022670"/>
    </source>
</evidence>
<evidence type="ECO:0000256" key="1">
    <source>
        <dbReference type="ARBA" id="ARBA00007447"/>
    </source>
</evidence>
<gene>
    <name evidence="10" type="ORF">AQUCO_03700035v1</name>
</gene>
<evidence type="ECO:0000256" key="8">
    <source>
        <dbReference type="SAM" id="SignalP"/>
    </source>
</evidence>
<accession>A0A2G5CT72</accession>
<dbReference type="InParanoid" id="A0A2G5CT72"/>
<feature type="active site" evidence="7">
    <location>
        <position position="154"/>
    </location>
</feature>
<dbReference type="Pfam" id="PF14541">
    <property type="entry name" value="TAXi_C"/>
    <property type="match status" value="1"/>
</dbReference>
<evidence type="ECO:0000256" key="4">
    <source>
        <dbReference type="ARBA" id="ARBA00022750"/>
    </source>
</evidence>
<dbReference type="InterPro" id="IPR021109">
    <property type="entry name" value="Peptidase_aspartic_dom_sf"/>
</dbReference>
<keyword evidence="5" id="KW-0378">Hydrolase</keyword>
<dbReference type="GO" id="GO:0006508">
    <property type="term" value="P:proteolysis"/>
    <property type="evidence" value="ECO:0007669"/>
    <property type="project" value="UniProtKB-KW"/>
</dbReference>
<dbReference type="PROSITE" id="PS51767">
    <property type="entry name" value="PEPTIDASE_A1"/>
    <property type="match status" value="1"/>
</dbReference>
<dbReference type="FunFam" id="2.40.70.10:FF:000013">
    <property type="entry name" value="Aspartyl protease AED1"/>
    <property type="match status" value="1"/>
</dbReference>
<dbReference type="InterPro" id="IPR033873">
    <property type="entry name" value="CND41-like"/>
</dbReference>
<keyword evidence="2" id="KW-0645">Protease</keyword>
<keyword evidence="3 8" id="KW-0732">Signal</keyword>
<feature type="chain" id="PRO_5013794462" description="Peptidase A1 domain-containing protein" evidence="8">
    <location>
        <begin position="32"/>
        <end position="474"/>
    </location>
</feature>
<keyword evidence="6" id="KW-1015">Disulfide bond</keyword>
<evidence type="ECO:0000256" key="7">
    <source>
        <dbReference type="PIRSR" id="PIRSR601461-1"/>
    </source>
</evidence>
<evidence type="ECO:0000256" key="6">
    <source>
        <dbReference type="ARBA" id="ARBA00023157"/>
    </source>
</evidence>